<feature type="domain" description="Amino acid permease/ SLC12A" evidence="9">
    <location>
        <begin position="266"/>
        <end position="729"/>
    </location>
</feature>
<dbReference type="Pfam" id="PF09696">
    <property type="entry name" value="Ctf8"/>
    <property type="match status" value="1"/>
</dbReference>
<dbReference type="VEuPathDB" id="FungiDB:C5L36_0D05470"/>
<feature type="transmembrane region" description="Helical" evidence="8">
    <location>
        <begin position="696"/>
        <end position="717"/>
    </location>
</feature>
<dbReference type="HOGENOM" id="CLU_007946_12_0_1"/>
<dbReference type="InterPro" id="IPR004841">
    <property type="entry name" value="AA-permease/SLC12A_dom"/>
</dbReference>
<dbReference type="Gene3D" id="1.20.1740.10">
    <property type="entry name" value="Amino acid/polyamine transporter I"/>
    <property type="match status" value="1"/>
</dbReference>
<comment type="subcellular location">
    <subcellularLocation>
        <location evidence="1">Membrane</location>
        <topology evidence="1">Multi-pass membrane protein</topology>
    </subcellularLocation>
</comment>
<dbReference type="Pfam" id="PF00324">
    <property type="entry name" value="AA_permease"/>
    <property type="match status" value="1"/>
</dbReference>
<name>A0A099NZ93_PICKU</name>
<feature type="transmembrane region" description="Helical" evidence="8">
    <location>
        <begin position="624"/>
        <end position="646"/>
    </location>
</feature>
<dbReference type="EMBL" id="JQFK01000027">
    <property type="protein sequence ID" value="KGK37905.1"/>
    <property type="molecule type" value="Genomic_DNA"/>
</dbReference>
<dbReference type="PANTHER" id="PTHR43341:SF9">
    <property type="entry name" value="DICARBOXYLIC AMINO ACID PERMEASE"/>
    <property type="match status" value="1"/>
</dbReference>
<feature type="transmembrane region" description="Helical" evidence="8">
    <location>
        <begin position="400"/>
        <end position="422"/>
    </location>
</feature>
<keyword evidence="3" id="KW-0813">Transport</keyword>
<dbReference type="AlphaFoldDB" id="A0A099NZ93"/>
<dbReference type="InterPro" id="IPR018607">
    <property type="entry name" value="Ctf8"/>
</dbReference>
<dbReference type="FunFam" id="1.20.1740.10:FF:000001">
    <property type="entry name" value="Amino acid permease"/>
    <property type="match status" value="1"/>
</dbReference>
<feature type="transmembrane region" description="Helical" evidence="8">
    <location>
        <begin position="496"/>
        <end position="515"/>
    </location>
</feature>
<dbReference type="GO" id="GO:0015171">
    <property type="term" value="F:amino acid transmembrane transporter activity"/>
    <property type="evidence" value="ECO:0007669"/>
    <property type="project" value="TreeGrafter"/>
</dbReference>
<protein>
    <recommendedName>
        <fullName evidence="9">Amino acid permease/ SLC12A domain-containing protein</fullName>
    </recommendedName>
</protein>
<gene>
    <name evidence="10" type="ORF">JL09_g2924</name>
</gene>
<dbReference type="eggNOG" id="KOG4487">
    <property type="taxonomic scope" value="Eukaryota"/>
</dbReference>
<evidence type="ECO:0000256" key="7">
    <source>
        <dbReference type="SAM" id="MobiDB-lite"/>
    </source>
</evidence>
<dbReference type="InterPro" id="IPR050524">
    <property type="entry name" value="APC_YAT"/>
</dbReference>
<evidence type="ECO:0000313" key="11">
    <source>
        <dbReference type="Proteomes" id="UP000029867"/>
    </source>
</evidence>
<evidence type="ECO:0000256" key="6">
    <source>
        <dbReference type="ARBA" id="ARBA00023136"/>
    </source>
</evidence>
<organism evidence="10 11">
    <name type="scientific">Pichia kudriavzevii</name>
    <name type="common">Yeast</name>
    <name type="synonym">Issatchenkia orientalis</name>
    <dbReference type="NCBI Taxonomy" id="4909"/>
    <lineage>
        <taxon>Eukaryota</taxon>
        <taxon>Fungi</taxon>
        <taxon>Dikarya</taxon>
        <taxon>Ascomycota</taxon>
        <taxon>Saccharomycotina</taxon>
        <taxon>Pichiomycetes</taxon>
        <taxon>Pichiales</taxon>
        <taxon>Pichiaceae</taxon>
        <taxon>Pichia</taxon>
    </lineage>
</organism>
<dbReference type="GO" id="GO:0031390">
    <property type="term" value="C:Ctf18 RFC-like complex"/>
    <property type="evidence" value="ECO:0007669"/>
    <property type="project" value="InterPro"/>
</dbReference>
<dbReference type="PANTHER" id="PTHR43341">
    <property type="entry name" value="AMINO ACID PERMEASE"/>
    <property type="match status" value="1"/>
</dbReference>
<keyword evidence="4 8" id="KW-0812">Transmembrane</keyword>
<dbReference type="eggNOG" id="KOG1286">
    <property type="taxonomic scope" value="Eukaryota"/>
</dbReference>
<evidence type="ECO:0000256" key="5">
    <source>
        <dbReference type="ARBA" id="ARBA00022989"/>
    </source>
</evidence>
<sequence length="746" mass="83059">MPVTNIKVDSALSSLETQGLHQVSPSLQEKLHQKIVATPLGLTLVEIQGELSLPKTKPNHLNEREQELFRKNTVPQLLKSIHSLHGDVDTVKFGHLELDTSLNKATLFISTTQRLLGKIEKIDPPLGVLKIQHGPETSSQIIDVINSKVIFKQPNMKSLSSYFKQKNTSLTETSSANTDTHYEIDGTTKGITHVESFSSSNDQYSQEIRETKGTHGYDFHLEKETGEDGQDGNDSGSVNEEEAQDLELFDVPPEGSRLKRDFKKRHVDMMAIGGAIGTGLIIGTGTALKRGGPASMFISFIFTGSLLIVVLLSLSEMAAFAPMDKSFSGYAAKYVDPAYGYATGWNYFYKYSINLGAELSAIGLVIQYWRPDLNAGIFISVFLVVLMTFNYFSVRYFGEVEFWGSVTKLLVLFICYVTAIVITSGGGPKHQSIGFQYWRENAFVEYLVPGATGRFLGFWACTVQSCFAYTGSETIGIYFGEAPNPRKTIPGAARNVLFRICGFYIVGALLIGLIISPKDPSLASANTSNASGSPFVIAFENARIRGMPDFINAMLLVFISTAANANIFINARTMYGLARDGQAPKLFMKVNKFHVPYYGAALGGIISLIAYMECGSTSAANVFGYLTSSVTVFGILNWISILISYIRYRKGIELHNIPHEAIPFKMWWQPYPAYIALFFICTITFFFGYSSFVHGFHYKLFLTSYVGLFVYLGNIFLWKFWKKTKKVDLLEMKEFYTTNAERNLRL</sequence>
<evidence type="ECO:0000256" key="8">
    <source>
        <dbReference type="SAM" id="Phobius"/>
    </source>
</evidence>
<keyword evidence="5 8" id="KW-1133">Transmembrane helix</keyword>
<accession>A0A099NZ93</accession>
<keyword evidence="6 8" id="KW-0472">Membrane</keyword>
<comment type="caution">
    <text evidence="10">The sequence shown here is derived from an EMBL/GenBank/DDBJ whole genome shotgun (WGS) entry which is preliminary data.</text>
</comment>
<evidence type="ECO:0000259" key="9">
    <source>
        <dbReference type="Pfam" id="PF00324"/>
    </source>
</evidence>
<feature type="transmembrane region" description="Helical" evidence="8">
    <location>
        <begin position="267"/>
        <end position="288"/>
    </location>
</feature>
<feature type="transmembrane region" description="Helical" evidence="8">
    <location>
        <begin position="373"/>
        <end position="394"/>
    </location>
</feature>
<proteinExistence type="inferred from homology"/>
<evidence type="ECO:0000313" key="10">
    <source>
        <dbReference type="EMBL" id="KGK37905.1"/>
    </source>
</evidence>
<feature type="transmembrane region" description="Helical" evidence="8">
    <location>
        <begin position="550"/>
        <end position="569"/>
    </location>
</feature>
<evidence type="ECO:0000256" key="2">
    <source>
        <dbReference type="ARBA" id="ARBA00006983"/>
    </source>
</evidence>
<reference evidence="11" key="1">
    <citation type="journal article" date="2014" name="Microb. Cell Fact.">
        <title>Exploiting Issatchenkia orientalis SD108 for succinic acid production.</title>
        <authorList>
            <person name="Xiao H."/>
            <person name="Shao Z."/>
            <person name="Jiang Y."/>
            <person name="Dole S."/>
            <person name="Zhao H."/>
        </authorList>
    </citation>
    <scope>NUCLEOTIDE SEQUENCE [LARGE SCALE GENOMIC DNA]</scope>
    <source>
        <strain evidence="11">SD108</strain>
    </source>
</reference>
<feature type="transmembrane region" description="Helical" evidence="8">
    <location>
        <begin position="671"/>
        <end position="690"/>
    </location>
</feature>
<comment type="similarity">
    <text evidence="2">Belongs to the amino acid-polyamine-organocation (APC) superfamily. YAT (TC 2.A.3.10) family.</text>
</comment>
<dbReference type="GO" id="GO:0007064">
    <property type="term" value="P:mitotic sister chromatid cohesion"/>
    <property type="evidence" value="ECO:0007669"/>
    <property type="project" value="InterPro"/>
</dbReference>
<dbReference type="Proteomes" id="UP000029867">
    <property type="component" value="Unassembled WGS sequence"/>
</dbReference>
<evidence type="ECO:0000256" key="1">
    <source>
        <dbReference type="ARBA" id="ARBA00004141"/>
    </source>
</evidence>
<feature type="transmembrane region" description="Helical" evidence="8">
    <location>
        <begin position="294"/>
        <end position="314"/>
    </location>
</feature>
<feature type="transmembrane region" description="Helical" evidence="8">
    <location>
        <begin position="595"/>
        <end position="612"/>
    </location>
</feature>
<dbReference type="GO" id="GO:0016020">
    <property type="term" value="C:membrane"/>
    <property type="evidence" value="ECO:0007669"/>
    <property type="project" value="UniProtKB-SubCell"/>
</dbReference>
<feature type="region of interest" description="Disordered" evidence="7">
    <location>
        <begin position="222"/>
        <end position="244"/>
    </location>
</feature>
<evidence type="ECO:0000256" key="4">
    <source>
        <dbReference type="ARBA" id="ARBA00022692"/>
    </source>
</evidence>
<dbReference type="VEuPathDB" id="FungiDB:C5L36_0D05480"/>
<evidence type="ECO:0000256" key="3">
    <source>
        <dbReference type="ARBA" id="ARBA00022448"/>
    </source>
</evidence>